<name>A0A9P1D382_9DINO</name>
<reference evidence="2 3" key="2">
    <citation type="submission" date="2024-05" db="EMBL/GenBank/DDBJ databases">
        <authorList>
            <person name="Chen Y."/>
            <person name="Shah S."/>
            <person name="Dougan E. K."/>
            <person name="Thang M."/>
            <person name="Chan C."/>
        </authorList>
    </citation>
    <scope>NUCLEOTIDE SEQUENCE [LARGE SCALE GENOMIC DNA]</scope>
</reference>
<dbReference type="SUPFAM" id="SSF50249">
    <property type="entry name" value="Nucleic acid-binding proteins"/>
    <property type="match status" value="1"/>
</dbReference>
<keyword evidence="3" id="KW-1185">Reference proteome</keyword>
<proteinExistence type="predicted"/>
<dbReference type="Gene3D" id="2.40.50.140">
    <property type="entry name" value="Nucleic acid-binding proteins"/>
    <property type="match status" value="1"/>
</dbReference>
<reference evidence="1" key="1">
    <citation type="submission" date="2022-10" db="EMBL/GenBank/DDBJ databases">
        <authorList>
            <person name="Chen Y."/>
            <person name="Dougan E. K."/>
            <person name="Chan C."/>
            <person name="Rhodes N."/>
            <person name="Thang M."/>
        </authorList>
    </citation>
    <scope>NUCLEOTIDE SEQUENCE</scope>
</reference>
<dbReference type="OrthoDB" id="446731at2759"/>
<evidence type="ECO:0000313" key="3">
    <source>
        <dbReference type="Proteomes" id="UP001152797"/>
    </source>
</evidence>
<dbReference type="EMBL" id="CAMXCT030003179">
    <property type="protein sequence ID" value="CAL4790195.1"/>
    <property type="molecule type" value="Genomic_DNA"/>
</dbReference>
<feature type="non-terminal residue" evidence="1">
    <location>
        <position position="513"/>
    </location>
</feature>
<dbReference type="Proteomes" id="UP001152797">
    <property type="component" value="Unassembled WGS sequence"/>
</dbReference>
<evidence type="ECO:0000313" key="1">
    <source>
        <dbReference type="EMBL" id="CAI4002883.1"/>
    </source>
</evidence>
<organism evidence="1">
    <name type="scientific">Cladocopium goreaui</name>
    <dbReference type="NCBI Taxonomy" id="2562237"/>
    <lineage>
        <taxon>Eukaryota</taxon>
        <taxon>Sar</taxon>
        <taxon>Alveolata</taxon>
        <taxon>Dinophyceae</taxon>
        <taxon>Suessiales</taxon>
        <taxon>Symbiodiniaceae</taxon>
        <taxon>Cladocopium</taxon>
    </lineage>
</organism>
<dbReference type="EMBL" id="CAMXCT010003179">
    <property type="protein sequence ID" value="CAI4002883.1"/>
    <property type="molecule type" value="Genomic_DNA"/>
</dbReference>
<feature type="non-terminal residue" evidence="1">
    <location>
        <position position="1"/>
    </location>
</feature>
<dbReference type="AlphaFoldDB" id="A0A9P1D382"/>
<sequence>LWCHTNTARPRGGCCSSGVWAVKPVVMPGGAGVPTGALAGTVKSWNGMKGCVAAATQGKTCRVQVHWTSLLTEELQSGRERKRPEEWRNVHSKFMTGTVDFKAQQGSDGRYKASMVSVPFAEGWPVVGRIKSYSEKHGYGILARLGGVKVVVACNDDMHFAGQERFIVSSQMNQDIRFDRNVIDVPATPALQGQLVVVDIAIRPDGKYNASRVSLQENPRMGPMPPAAPAATPYVNGNRMPPIARGSAEHQGLNSMVGIVKAFLGSRFNLRAGMGCLTVSGYAGDVAFSALAALTGTLADASDPGIIVGSMVSFSPSNTDGRLWANNVPRKIEMSRAVADENWKNWKVPWFVTTRMLLIAAIAQVLPIASSTHSAPGIVKRPMDLSSARAGADRWKKPRTHEVATGQYASGQIKTYSEQKGFGFIRSDGLAEDVFFLRTSMPEECAKLAYRDTAGTELVGCTVNFELVKTVDGRRGSPIEISSASGGLCSIGHMSAAQRSGDLVIWCILHWMT</sequence>
<gene>
    <name evidence="1" type="ORF">C1SCF055_LOCUS28798</name>
</gene>
<evidence type="ECO:0000313" key="2">
    <source>
        <dbReference type="EMBL" id="CAL4790195.1"/>
    </source>
</evidence>
<dbReference type="EMBL" id="CAMXCT020003179">
    <property type="protein sequence ID" value="CAL1156258.1"/>
    <property type="molecule type" value="Genomic_DNA"/>
</dbReference>
<protein>
    <recommendedName>
        <fullName evidence="4">CSD domain-containing protein</fullName>
    </recommendedName>
</protein>
<comment type="caution">
    <text evidence="1">The sequence shown here is derived from an EMBL/GenBank/DDBJ whole genome shotgun (WGS) entry which is preliminary data.</text>
</comment>
<accession>A0A9P1D382</accession>
<evidence type="ECO:0008006" key="4">
    <source>
        <dbReference type="Google" id="ProtNLM"/>
    </source>
</evidence>
<dbReference type="InterPro" id="IPR012340">
    <property type="entry name" value="NA-bd_OB-fold"/>
</dbReference>